<dbReference type="EMBL" id="FOSK01000013">
    <property type="protein sequence ID" value="SFK97578.1"/>
    <property type="molecule type" value="Genomic_DNA"/>
</dbReference>
<name>A0A1I4DV51_9HYPH</name>
<sequence length="89" mass="10327">MTKRIGLEVRLSEMVQTVEKSCITHMPTISDRVQRSSWNLRRLLMDLRRVVCGCRALSFAYIVLTQGTKAKSSREGALLNLFIYHEVKW</sequence>
<evidence type="ECO:0000313" key="2">
    <source>
        <dbReference type="Proteomes" id="UP000199598"/>
    </source>
</evidence>
<dbReference type="Proteomes" id="UP000199598">
    <property type="component" value="Unassembled WGS sequence"/>
</dbReference>
<organism evidence="1 2">
    <name type="scientific">Pseudovibrio ascidiaceicola</name>
    <dbReference type="NCBI Taxonomy" id="285279"/>
    <lineage>
        <taxon>Bacteria</taxon>
        <taxon>Pseudomonadati</taxon>
        <taxon>Pseudomonadota</taxon>
        <taxon>Alphaproteobacteria</taxon>
        <taxon>Hyphomicrobiales</taxon>
        <taxon>Stappiaceae</taxon>
        <taxon>Pseudovibrio</taxon>
    </lineage>
</organism>
<keyword evidence="2" id="KW-1185">Reference proteome</keyword>
<comment type="caution">
    <text evidence="1">The sequence shown here is derived from an EMBL/GenBank/DDBJ whole genome shotgun (WGS) entry which is preliminary data.</text>
</comment>
<protein>
    <submittedName>
        <fullName evidence="1">Uncharacterized protein</fullName>
    </submittedName>
</protein>
<accession>A0A1I4DV51</accession>
<proteinExistence type="predicted"/>
<evidence type="ECO:0000313" key="1">
    <source>
        <dbReference type="EMBL" id="SFK97578.1"/>
    </source>
</evidence>
<gene>
    <name evidence="1" type="ORF">SAMN04488518_1133</name>
</gene>
<reference evidence="1 2" key="1">
    <citation type="submission" date="2016-10" db="EMBL/GenBank/DDBJ databases">
        <authorList>
            <person name="Varghese N."/>
            <person name="Submissions S."/>
        </authorList>
    </citation>
    <scope>NUCLEOTIDE SEQUENCE [LARGE SCALE GENOMIC DNA]</scope>
    <source>
        <strain evidence="1 2">DSM 16392</strain>
    </source>
</reference>